<evidence type="ECO:0000256" key="2">
    <source>
        <dbReference type="ARBA" id="ARBA00006617"/>
    </source>
</evidence>
<organism evidence="8 9">
    <name type="scientific">Scytalidium lignicola</name>
    <name type="common">Hyphomycete</name>
    <dbReference type="NCBI Taxonomy" id="5539"/>
    <lineage>
        <taxon>Eukaryota</taxon>
        <taxon>Fungi</taxon>
        <taxon>Dikarya</taxon>
        <taxon>Ascomycota</taxon>
        <taxon>Pezizomycotina</taxon>
        <taxon>Leotiomycetes</taxon>
        <taxon>Leotiomycetes incertae sedis</taxon>
        <taxon>Scytalidium</taxon>
    </lineage>
</organism>
<dbReference type="EMBL" id="NCSJ02000012">
    <property type="protein sequence ID" value="RFU35103.1"/>
    <property type="molecule type" value="Genomic_DNA"/>
</dbReference>
<dbReference type="Pfam" id="PF13460">
    <property type="entry name" value="NAD_binding_10"/>
    <property type="match status" value="1"/>
</dbReference>
<feature type="non-terminal residue" evidence="8">
    <location>
        <position position="228"/>
    </location>
</feature>
<dbReference type="GO" id="GO:0005741">
    <property type="term" value="C:mitochondrial outer membrane"/>
    <property type="evidence" value="ECO:0007669"/>
    <property type="project" value="UniProtKB-SubCell"/>
</dbReference>
<keyword evidence="4" id="KW-0809">Transit peptide</keyword>
<evidence type="ECO:0000256" key="3">
    <source>
        <dbReference type="ARBA" id="ARBA00022787"/>
    </source>
</evidence>
<dbReference type="InterPro" id="IPR036291">
    <property type="entry name" value="NAD(P)-bd_dom_sf"/>
</dbReference>
<evidence type="ECO:0000256" key="1">
    <source>
        <dbReference type="ARBA" id="ARBA00004450"/>
    </source>
</evidence>
<dbReference type="FunFam" id="3.40.50.720:FF:000366">
    <property type="entry name" value="Protein FMP52, mitochondrial"/>
    <property type="match status" value="1"/>
</dbReference>
<comment type="similarity">
    <text evidence="2">Belongs to the FMP52 family.</text>
</comment>
<evidence type="ECO:0000256" key="5">
    <source>
        <dbReference type="ARBA" id="ARBA00023128"/>
    </source>
</evidence>
<dbReference type="Gene3D" id="3.40.50.720">
    <property type="entry name" value="NAD(P)-binding Rossmann-like Domain"/>
    <property type="match status" value="1"/>
</dbReference>
<comment type="subcellular location">
    <subcellularLocation>
        <location evidence="1">Mitochondrion outer membrane</location>
        <topology evidence="1">Peripheral membrane protein</topology>
    </subcellularLocation>
</comment>
<dbReference type="OrthoDB" id="430436at2759"/>
<feature type="non-terminal residue" evidence="8">
    <location>
        <position position="1"/>
    </location>
</feature>
<evidence type="ECO:0000313" key="8">
    <source>
        <dbReference type="EMBL" id="RFU35103.1"/>
    </source>
</evidence>
<proteinExistence type="inferred from homology"/>
<dbReference type="Proteomes" id="UP000258309">
    <property type="component" value="Unassembled WGS sequence"/>
</dbReference>
<dbReference type="PANTHER" id="PTHR14097:SF7">
    <property type="entry name" value="OXIDOREDUCTASE HTATIP2"/>
    <property type="match status" value="1"/>
</dbReference>
<evidence type="ECO:0000256" key="4">
    <source>
        <dbReference type="ARBA" id="ARBA00022946"/>
    </source>
</evidence>
<keyword evidence="5" id="KW-0496">Mitochondrion</keyword>
<reference evidence="8 9" key="1">
    <citation type="submission" date="2018-05" db="EMBL/GenBank/DDBJ databases">
        <title>Draft genome sequence of Scytalidium lignicola DSM 105466, a ubiquitous saprotrophic fungus.</title>
        <authorList>
            <person name="Buettner E."/>
            <person name="Gebauer A.M."/>
            <person name="Hofrichter M."/>
            <person name="Liers C."/>
            <person name="Kellner H."/>
        </authorList>
    </citation>
    <scope>NUCLEOTIDE SEQUENCE [LARGE SCALE GENOMIC DNA]</scope>
    <source>
        <strain evidence="8 9">DSM 105466</strain>
    </source>
</reference>
<comment type="caution">
    <text evidence="8">The sequence shown here is derived from an EMBL/GenBank/DDBJ whole genome shotgun (WGS) entry which is preliminary data.</text>
</comment>
<protein>
    <recommendedName>
        <fullName evidence="7">NAD(P)-binding domain-containing protein</fullName>
    </recommendedName>
</protein>
<dbReference type="GO" id="GO:0051170">
    <property type="term" value="P:import into nucleus"/>
    <property type="evidence" value="ECO:0007669"/>
    <property type="project" value="TreeGrafter"/>
</dbReference>
<accession>A0A3E2HP31</accession>
<dbReference type="STRING" id="5539.A0A3E2HP31"/>
<keyword evidence="3" id="KW-1000">Mitochondrion outer membrane</keyword>
<name>A0A3E2HP31_SCYLI</name>
<keyword evidence="9" id="KW-1185">Reference proteome</keyword>
<dbReference type="OMA" id="LGRTEWP"/>
<feature type="domain" description="NAD(P)-binding" evidence="7">
    <location>
        <begin position="8"/>
        <end position="160"/>
    </location>
</feature>
<gene>
    <name evidence="8" type="ORF">B7463_g1205</name>
</gene>
<dbReference type="PANTHER" id="PTHR14097">
    <property type="entry name" value="OXIDOREDUCTASE HTATIP2"/>
    <property type="match status" value="1"/>
</dbReference>
<evidence type="ECO:0000256" key="6">
    <source>
        <dbReference type="ARBA" id="ARBA00023136"/>
    </source>
</evidence>
<dbReference type="AlphaFoldDB" id="A0A3E2HP31"/>
<sequence length="228" mass="23986">MTSAALVGSTGLVGSRILSNLLTLPSINSVHSISRRQPASTDPKLHPIVSTDNSSWASSLSSVTPTPDIFFSALGTTAAAAGGVENQRKLDLGVNLELAKAAKAAGVNVYVLISSVGANSKSSTPYFKTRGELDDKVQEIGFEKTVILKPGLLLGPRNEWRLFESIGQNVVKLVGLVSTGLRNRMGQDAEVVARAAVKAGMMALEGKMETDGKVWILTAADIVRLGNQ</sequence>
<keyword evidence="6" id="KW-0472">Membrane</keyword>
<evidence type="ECO:0000259" key="7">
    <source>
        <dbReference type="Pfam" id="PF13460"/>
    </source>
</evidence>
<dbReference type="InterPro" id="IPR016040">
    <property type="entry name" value="NAD(P)-bd_dom"/>
</dbReference>
<dbReference type="SUPFAM" id="SSF51735">
    <property type="entry name" value="NAD(P)-binding Rossmann-fold domains"/>
    <property type="match status" value="1"/>
</dbReference>
<evidence type="ECO:0000313" key="9">
    <source>
        <dbReference type="Proteomes" id="UP000258309"/>
    </source>
</evidence>